<reference evidence="1 2" key="1">
    <citation type="journal article" date="2016" name="Genome Announc.">
        <title>Whole-Genome Sequence of Rummeliibacillus stabekisii Strain PP9 Isolated from Antarctic Soil.</title>
        <authorList>
            <person name="da Mota F.F."/>
            <person name="Vollu R.E."/>
            <person name="Jurelevicius D."/>
            <person name="Seldin L."/>
        </authorList>
    </citation>
    <scope>NUCLEOTIDE SEQUENCE [LARGE SCALE GENOMIC DNA]</scope>
    <source>
        <strain evidence="1 2">PP9</strain>
    </source>
</reference>
<organism evidence="1 2">
    <name type="scientific">Rummeliibacillus stabekisii</name>
    <dbReference type="NCBI Taxonomy" id="241244"/>
    <lineage>
        <taxon>Bacteria</taxon>
        <taxon>Bacillati</taxon>
        <taxon>Bacillota</taxon>
        <taxon>Bacilli</taxon>
        <taxon>Bacillales</taxon>
        <taxon>Caryophanaceae</taxon>
        <taxon>Rummeliibacillus</taxon>
    </lineage>
</organism>
<sequence length="184" mass="20300">MDMPKLQLESIQAKLGLNIQQPVQEIQQPQADLDLEQPAAILEMSTTKPELSIDTTEARADLDLMSSIRRTAEVASYSHGQLLEGISRRAGEGDDLMRIENGSNPIPAHAKQSGRQPYSSLGIKFVPSPGSVKISFQPGKANIEAQPQKVINNTKINKPIHNYTPGKVTMDMLQYPSLKIDWQV</sequence>
<evidence type="ECO:0000313" key="1">
    <source>
        <dbReference type="EMBL" id="AMW98134.1"/>
    </source>
</evidence>
<dbReference type="AlphaFoldDB" id="A0A143H8S8"/>
<reference evidence="2" key="2">
    <citation type="submission" date="2016-03" db="EMBL/GenBank/DDBJ databases">
        <authorList>
            <person name="Ploux O."/>
        </authorList>
    </citation>
    <scope>NUCLEOTIDE SEQUENCE [LARGE SCALE GENOMIC DNA]</scope>
    <source>
        <strain evidence="2">PP9</strain>
    </source>
</reference>
<dbReference type="STRING" id="241244.ATY39_01090"/>
<evidence type="ECO:0000313" key="2">
    <source>
        <dbReference type="Proteomes" id="UP000076021"/>
    </source>
</evidence>
<dbReference type="RefSeq" id="WP_066784591.1">
    <property type="nucleotide sequence ID" value="NZ_CP014806.1"/>
</dbReference>
<dbReference type="EMBL" id="CP014806">
    <property type="protein sequence ID" value="AMW98134.1"/>
    <property type="molecule type" value="Genomic_DNA"/>
</dbReference>
<keyword evidence="2" id="KW-1185">Reference proteome</keyword>
<name>A0A143H8S8_9BACL</name>
<accession>A0A143H8S8</accession>
<gene>
    <name evidence="1" type="ORF">ATY39_01090</name>
</gene>
<protein>
    <submittedName>
        <fullName evidence="1">Uncharacterized protein</fullName>
    </submittedName>
</protein>
<proteinExistence type="predicted"/>
<dbReference type="OrthoDB" id="2112831at2"/>
<dbReference type="KEGG" id="rst:ATY39_01090"/>
<dbReference type="Pfam" id="PF20074">
    <property type="entry name" value="DUF6470"/>
    <property type="match status" value="1"/>
</dbReference>
<dbReference type="Proteomes" id="UP000076021">
    <property type="component" value="Chromosome"/>
</dbReference>
<dbReference type="InterPro" id="IPR045527">
    <property type="entry name" value="DUF6470"/>
</dbReference>